<feature type="transmembrane region" description="Helical" evidence="2">
    <location>
        <begin position="591"/>
        <end position="612"/>
    </location>
</feature>
<feature type="region of interest" description="Disordered" evidence="1">
    <location>
        <begin position="1"/>
        <end position="112"/>
    </location>
</feature>
<keyword evidence="2" id="KW-0812">Transmembrane</keyword>
<feature type="transmembrane region" description="Helical" evidence="2">
    <location>
        <begin position="660"/>
        <end position="680"/>
    </location>
</feature>
<organism evidence="3 4">
    <name type="scientific">Stereocaulon virgatum</name>
    <dbReference type="NCBI Taxonomy" id="373712"/>
    <lineage>
        <taxon>Eukaryota</taxon>
        <taxon>Fungi</taxon>
        <taxon>Dikarya</taxon>
        <taxon>Ascomycota</taxon>
        <taxon>Pezizomycotina</taxon>
        <taxon>Lecanoromycetes</taxon>
        <taxon>OSLEUM clade</taxon>
        <taxon>Lecanoromycetidae</taxon>
        <taxon>Lecanorales</taxon>
        <taxon>Lecanorineae</taxon>
        <taxon>Stereocaulaceae</taxon>
        <taxon>Stereocaulon</taxon>
    </lineage>
</organism>
<feature type="compositionally biased region" description="Basic and acidic residues" evidence="1">
    <location>
        <begin position="103"/>
        <end position="112"/>
    </location>
</feature>
<keyword evidence="2" id="KW-1133">Transmembrane helix</keyword>
<feature type="compositionally biased region" description="Polar residues" evidence="1">
    <location>
        <begin position="334"/>
        <end position="373"/>
    </location>
</feature>
<feature type="compositionally biased region" description="Polar residues" evidence="1">
    <location>
        <begin position="92"/>
        <end position="101"/>
    </location>
</feature>
<sequence>MSSPPRHKGSRSPPKRAALHERSESQTNERTLRLVGEPQAPIYGSPFPTKPSQILSPKSYGGQGSSEGAQLAVSHSLKPSNETRAVVEDTPTVATSRNLQENPGHEDHEHDVSTIRRYSTNAPYHILPSLTSGMDPSTSFLEDEDPEEESGRRSDDIVQLPSVGSRVETFGPLTSSNTFNPSFRQPVATKESDSSLSSSNSTGTVIVKRNRHGGKRASYSAFPSVARPSSSRSNLSVSPPQQSASKEPEERYSQISPVSPISPDSPEFAGPSERRISSVPMYTNLQSASHSSLNLQYPVIRPPSASASWVEAPTSAPQRVPRIPDRNPDRWNPHLSTVPSVRSEATGSQSEGRNSQNTWLDSSRLSKASSTMGANARGSSDLPPIPSPQRYTGNVDTEPLPSPPPIQPRNYTGSTIRIVDEQEDRPLDVPPTIPGSRDSTHLDVPSADNRNSVMTRPSSRASFFRDSIPAWAKAYYARPTSSTSLPESHRESHPFTSTNNISLNIFRPRKRQEAESGQLQPRSSLAISPIRPRELDLAEVRGSPRRRMSPSWSPHLWHDRASLGRRRTLFIAPSIDEQAEGKALTKRNVQIILFALGFVFPPAWFVASFLPLPSPPEVSSGKGKRAVPRTTFDEDLEKQWGANDEPRYENARWWRNINRILSAFGIVIIIVIIALAVVAAT</sequence>
<feature type="compositionally biased region" description="Polar residues" evidence="1">
    <location>
        <begin position="172"/>
        <end position="183"/>
    </location>
</feature>
<feature type="compositionally biased region" description="Low complexity" evidence="1">
    <location>
        <begin position="220"/>
        <end position="240"/>
    </location>
</feature>
<dbReference type="Proteomes" id="UP001590950">
    <property type="component" value="Unassembled WGS sequence"/>
</dbReference>
<feature type="compositionally biased region" description="Low complexity" evidence="1">
    <location>
        <begin position="253"/>
        <end position="266"/>
    </location>
</feature>
<feature type="compositionally biased region" description="Basic and acidic residues" evidence="1">
    <location>
        <begin position="418"/>
        <end position="427"/>
    </location>
</feature>
<evidence type="ECO:0000313" key="3">
    <source>
        <dbReference type="EMBL" id="KAL2039189.1"/>
    </source>
</evidence>
<proteinExistence type="predicted"/>
<evidence type="ECO:0000256" key="2">
    <source>
        <dbReference type="SAM" id="Phobius"/>
    </source>
</evidence>
<feature type="region of interest" description="Disordered" evidence="1">
    <location>
        <begin position="126"/>
        <end position="275"/>
    </location>
</feature>
<keyword evidence="2" id="KW-0472">Membrane</keyword>
<feature type="compositionally biased region" description="Basic residues" evidence="1">
    <location>
        <begin position="1"/>
        <end position="14"/>
    </location>
</feature>
<reference evidence="3 4" key="1">
    <citation type="submission" date="2024-09" db="EMBL/GenBank/DDBJ databases">
        <title>Rethinking Asexuality: The Enigmatic Case of Functional Sexual Genes in Lepraria (Stereocaulaceae).</title>
        <authorList>
            <person name="Doellman M."/>
            <person name="Sun Y."/>
            <person name="Barcenas-Pena A."/>
            <person name="Lumbsch H.T."/>
            <person name="Grewe F."/>
        </authorList>
    </citation>
    <scope>NUCLEOTIDE SEQUENCE [LARGE SCALE GENOMIC DNA]</scope>
    <source>
        <strain evidence="3 4">Mercado 3170</strain>
    </source>
</reference>
<feature type="region of interest" description="Disordered" evidence="1">
    <location>
        <begin position="481"/>
        <end position="502"/>
    </location>
</feature>
<protein>
    <recommendedName>
        <fullName evidence="5">Serine-rich protein</fullName>
    </recommendedName>
</protein>
<accession>A0ABR4A154</accession>
<name>A0ABR4A154_9LECA</name>
<keyword evidence="4" id="KW-1185">Reference proteome</keyword>
<evidence type="ECO:0008006" key="5">
    <source>
        <dbReference type="Google" id="ProtNLM"/>
    </source>
</evidence>
<comment type="caution">
    <text evidence="3">The sequence shown here is derived from an EMBL/GenBank/DDBJ whole genome shotgun (WGS) entry which is preliminary data.</text>
</comment>
<feature type="region of interest" description="Disordered" evidence="1">
    <location>
        <begin position="310"/>
        <end position="454"/>
    </location>
</feature>
<feature type="compositionally biased region" description="Polar residues" evidence="1">
    <location>
        <begin position="129"/>
        <end position="140"/>
    </location>
</feature>
<dbReference type="EMBL" id="JBEFKJ010000027">
    <property type="protein sequence ID" value="KAL2039189.1"/>
    <property type="molecule type" value="Genomic_DNA"/>
</dbReference>
<gene>
    <name evidence="3" type="ORF">N7G274_008238</name>
</gene>
<evidence type="ECO:0000313" key="4">
    <source>
        <dbReference type="Proteomes" id="UP001590950"/>
    </source>
</evidence>
<feature type="compositionally biased region" description="Basic and acidic residues" evidence="1">
    <location>
        <begin position="322"/>
        <end position="332"/>
    </location>
</feature>
<evidence type="ECO:0000256" key="1">
    <source>
        <dbReference type="SAM" id="MobiDB-lite"/>
    </source>
</evidence>